<dbReference type="RefSeq" id="XP_003888643.1">
    <property type="nucleotide sequence ID" value="XM_003888594.1"/>
</dbReference>
<gene>
    <name evidence="1" type="ORF">PGTG_22633</name>
</gene>
<dbReference type="Proteomes" id="UP000008783">
    <property type="component" value="Unassembled WGS sequence"/>
</dbReference>
<keyword evidence="2" id="KW-1185">Reference proteome</keyword>
<sequence>MAESSHHSALKTVTDPLDDSNFATWRFKILAALGYQMLDDYVLEDDHKELKKDPKYKEKKKLATTFIRMHLNEENANRFVGHNYKTYEPKELWDAVHNHFADQSIENTANVWDKLYDIRFGEDNMKEAVNTFQHHVSVTH</sequence>
<dbReference type="InParanoid" id="H6QV25"/>
<protein>
    <recommendedName>
        <fullName evidence="3">Retrotransposon Copia-like N-terminal domain-containing protein</fullName>
    </recommendedName>
</protein>
<name>H6QV25_PUCGT</name>
<evidence type="ECO:0008006" key="3">
    <source>
        <dbReference type="Google" id="ProtNLM"/>
    </source>
</evidence>
<accession>H6QV25</accession>
<reference evidence="2" key="1">
    <citation type="journal article" date="2011" name="Proc. Natl. Acad. Sci. U.S.A.">
        <title>Obligate biotrophy features unraveled by the genomic analysis of rust fungi.</title>
        <authorList>
            <person name="Duplessis S."/>
            <person name="Cuomo C.A."/>
            <person name="Lin Y.-C."/>
            <person name="Aerts A."/>
            <person name="Tisserant E."/>
            <person name="Veneault-Fourrey C."/>
            <person name="Joly D.L."/>
            <person name="Hacquard S."/>
            <person name="Amselem J."/>
            <person name="Cantarel B.L."/>
            <person name="Chiu R."/>
            <person name="Coutinho P.M."/>
            <person name="Feau N."/>
            <person name="Field M."/>
            <person name="Frey P."/>
            <person name="Gelhaye E."/>
            <person name="Goldberg J."/>
            <person name="Grabherr M.G."/>
            <person name="Kodira C.D."/>
            <person name="Kohler A."/>
            <person name="Kuees U."/>
            <person name="Lindquist E.A."/>
            <person name="Lucas S.M."/>
            <person name="Mago R."/>
            <person name="Mauceli E."/>
            <person name="Morin E."/>
            <person name="Murat C."/>
            <person name="Pangilinan J.L."/>
            <person name="Park R."/>
            <person name="Pearson M."/>
            <person name="Quesneville H."/>
            <person name="Rouhier N."/>
            <person name="Sakthikumar S."/>
            <person name="Salamov A.A."/>
            <person name="Schmutz J."/>
            <person name="Selles B."/>
            <person name="Shapiro H."/>
            <person name="Tanguay P."/>
            <person name="Tuskan G.A."/>
            <person name="Henrissat B."/>
            <person name="Van de Peer Y."/>
            <person name="Rouze P."/>
            <person name="Ellis J.G."/>
            <person name="Dodds P.N."/>
            <person name="Schein J.E."/>
            <person name="Zhong S."/>
            <person name="Hamelin R.C."/>
            <person name="Grigoriev I.V."/>
            <person name="Szabo L.J."/>
            <person name="Martin F."/>
        </authorList>
    </citation>
    <scope>NUCLEOTIDE SEQUENCE [LARGE SCALE GENOMIC DNA]</scope>
    <source>
        <strain evidence="2">CRL 75-36-700-3 / race SCCL</strain>
    </source>
</reference>
<dbReference type="EMBL" id="DS178369">
    <property type="protein sequence ID" value="EHS62638.1"/>
    <property type="molecule type" value="Genomic_DNA"/>
</dbReference>
<evidence type="ECO:0000313" key="2">
    <source>
        <dbReference type="Proteomes" id="UP000008783"/>
    </source>
</evidence>
<proteinExistence type="predicted"/>
<organism evidence="1 2">
    <name type="scientific">Puccinia graminis f. sp. tritici (strain CRL 75-36-700-3 / race SCCL)</name>
    <name type="common">Black stem rust fungus</name>
    <dbReference type="NCBI Taxonomy" id="418459"/>
    <lineage>
        <taxon>Eukaryota</taxon>
        <taxon>Fungi</taxon>
        <taxon>Dikarya</taxon>
        <taxon>Basidiomycota</taxon>
        <taxon>Pucciniomycotina</taxon>
        <taxon>Pucciniomycetes</taxon>
        <taxon>Pucciniales</taxon>
        <taxon>Pucciniaceae</taxon>
        <taxon>Puccinia</taxon>
    </lineage>
</organism>
<dbReference type="VEuPathDB" id="FungiDB:PGTG_22633"/>
<dbReference type="OrthoDB" id="2506593at2759"/>
<dbReference type="HOGENOM" id="CLU_128891_1_0_1"/>
<evidence type="ECO:0000313" key="1">
    <source>
        <dbReference type="EMBL" id="EHS62638.1"/>
    </source>
</evidence>
<dbReference type="AlphaFoldDB" id="H6QV25"/>
<dbReference type="KEGG" id="pgr:PGTG_22633"/>
<dbReference type="GeneID" id="13542287"/>